<dbReference type="EMBL" id="GG657974">
    <property type="protein sequence ID" value="EFS22089.1"/>
    <property type="molecule type" value="Genomic_DNA"/>
</dbReference>
<dbReference type="OrthoDB" id="9960305at2"/>
<keyword evidence="2" id="KW-1185">Reference proteome</keyword>
<evidence type="ECO:0000313" key="2">
    <source>
        <dbReference type="Proteomes" id="UP000002975"/>
    </source>
</evidence>
<sequence>MKKEEKSENNLWLKKKNWREQIAHIRIPSYLKEDLEEYFSYIKIGDNLMSKATIDNVISSINVAEQENDLSSEEAKYIRKIL</sequence>
<reference evidence="1 2" key="1">
    <citation type="submission" date="2009-02" db="EMBL/GenBank/DDBJ databases">
        <title>The Genome Sequence of Fusobacterium sp. 3_1_5R.</title>
        <authorList>
            <consortium name="The Broad Institute Genome Sequencing Platform"/>
            <person name="Ward D."/>
            <person name="Young S.K."/>
            <person name="Kodira C.D."/>
            <person name="Zeng Q."/>
            <person name="Koehrsen M."/>
            <person name="Alvarado L."/>
            <person name="Berlin A."/>
            <person name="Borenstein D."/>
            <person name="Chen Z."/>
            <person name="Engels R."/>
            <person name="Freedman E."/>
            <person name="Gellesch M."/>
            <person name="Goldberg J."/>
            <person name="Griggs A."/>
            <person name="Gujja S."/>
            <person name="Heiman D."/>
            <person name="Hepburn T."/>
            <person name="Howarth C."/>
            <person name="Jen D."/>
            <person name="Larson L."/>
            <person name="Lewis B."/>
            <person name="Mehta T."/>
            <person name="Park D."/>
            <person name="Pearson M."/>
            <person name="Roberts A."/>
            <person name="Saif S."/>
            <person name="Shea T."/>
            <person name="Shenoy N."/>
            <person name="Sisk P."/>
            <person name="Stolte C."/>
            <person name="Sykes S."/>
            <person name="Walk T."/>
            <person name="White J."/>
            <person name="Yandava C."/>
            <person name="Allen-Vercoe E."/>
            <person name="Strauss J."/>
            <person name="Ambrose C."/>
            <person name="Lander E."/>
            <person name="Nusbaum C."/>
            <person name="Galagan J."/>
            <person name="Birren B."/>
        </authorList>
    </citation>
    <scope>NUCLEOTIDE SEQUENCE [LARGE SCALE GENOMIC DNA]</scope>
    <source>
        <strain evidence="1 2">3_1_5R</strain>
    </source>
</reference>
<dbReference type="AlphaFoldDB" id="E5BHW6"/>
<dbReference type="RefSeq" id="WP_008802150.1">
    <property type="nucleotide sequence ID" value="NZ_GG657974.1"/>
</dbReference>
<accession>E5BHW6</accession>
<dbReference type="Proteomes" id="UP000002975">
    <property type="component" value="Unassembled WGS sequence"/>
</dbReference>
<proteinExistence type="predicted"/>
<evidence type="ECO:0000313" key="1">
    <source>
        <dbReference type="EMBL" id="EFS22089.1"/>
    </source>
</evidence>
<organism evidence="1 2">
    <name type="scientific">Fusobacterium gonidiaformans 3-1-5R</name>
    <dbReference type="NCBI Taxonomy" id="469605"/>
    <lineage>
        <taxon>Bacteria</taxon>
        <taxon>Fusobacteriati</taxon>
        <taxon>Fusobacteriota</taxon>
        <taxon>Fusobacteriia</taxon>
        <taxon>Fusobacteriales</taxon>
        <taxon>Fusobacteriaceae</taxon>
        <taxon>Fusobacterium</taxon>
    </lineage>
</organism>
<name>E5BHW6_9FUSO</name>
<protein>
    <submittedName>
        <fullName evidence="1">Uncharacterized protein</fullName>
    </submittedName>
</protein>
<dbReference type="HOGENOM" id="CLU_2553347_0_0_0"/>
<dbReference type="BioCyc" id="FSP469605-HMP:GTSP-1629-MONOMER"/>
<gene>
    <name evidence="1" type="ORF">FSBG_01586</name>
</gene>